<evidence type="ECO:0000256" key="1">
    <source>
        <dbReference type="ARBA" id="ARBA00022679"/>
    </source>
</evidence>
<dbReference type="NCBIfam" id="NF040608">
    <property type="entry name" value="division_SteA"/>
    <property type="match status" value="1"/>
</dbReference>
<accession>A0ABV5W505</accession>
<dbReference type="EMBL" id="JBHMAG010000018">
    <property type="protein sequence ID" value="MFB9755652.1"/>
    <property type="molecule type" value="Genomic_DNA"/>
</dbReference>
<dbReference type="Proteomes" id="UP001589619">
    <property type="component" value="Unassembled WGS sequence"/>
</dbReference>
<comment type="caution">
    <text evidence="6">The sequence shown here is derived from an EMBL/GenBank/DDBJ whole genome shotgun (WGS) entry which is preliminary data.</text>
</comment>
<name>A0ABV5W505_9BACL</name>
<dbReference type="RefSeq" id="WP_344908726.1">
    <property type="nucleotide sequence ID" value="NZ_BAAAYO010000006.1"/>
</dbReference>
<evidence type="ECO:0000259" key="5">
    <source>
        <dbReference type="Pfam" id="PF04263"/>
    </source>
</evidence>
<keyword evidence="4" id="KW-0067">ATP-binding</keyword>
<feature type="domain" description="Thiamin pyrophosphokinase catalytic" evidence="5">
    <location>
        <begin position="201"/>
        <end position="236"/>
    </location>
</feature>
<organism evidence="6 7">
    <name type="scientific">Paenibacillus hodogayensis</name>
    <dbReference type="NCBI Taxonomy" id="279208"/>
    <lineage>
        <taxon>Bacteria</taxon>
        <taxon>Bacillati</taxon>
        <taxon>Bacillota</taxon>
        <taxon>Bacilli</taxon>
        <taxon>Bacillales</taxon>
        <taxon>Paenibacillaceae</taxon>
        <taxon>Paenibacillus</taxon>
    </lineage>
</organism>
<dbReference type="InterPro" id="IPR036759">
    <property type="entry name" value="TPK_catalytic_sf"/>
</dbReference>
<proteinExistence type="predicted"/>
<dbReference type="InterPro" id="IPR047795">
    <property type="entry name" value="Put_SteA-like"/>
</dbReference>
<evidence type="ECO:0000313" key="7">
    <source>
        <dbReference type="Proteomes" id="UP001589619"/>
    </source>
</evidence>
<evidence type="ECO:0000256" key="3">
    <source>
        <dbReference type="ARBA" id="ARBA00022777"/>
    </source>
</evidence>
<protein>
    <submittedName>
        <fullName evidence="6">Cytokinetic ring protein SteA</fullName>
    </submittedName>
</protein>
<keyword evidence="7" id="KW-1185">Reference proteome</keyword>
<evidence type="ECO:0000256" key="4">
    <source>
        <dbReference type="ARBA" id="ARBA00022840"/>
    </source>
</evidence>
<evidence type="ECO:0000256" key="2">
    <source>
        <dbReference type="ARBA" id="ARBA00022741"/>
    </source>
</evidence>
<gene>
    <name evidence="6" type="primary">steA</name>
    <name evidence="6" type="ORF">ACFFNY_29080</name>
</gene>
<keyword evidence="2" id="KW-0547">Nucleotide-binding</keyword>
<reference evidence="6 7" key="1">
    <citation type="submission" date="2024-09" db="EMBL/GenBank/DDBJ databases">
        <authorList>
            <person name="Sun Q."/>
            <person name="Mori K."/>
        </authorList>
    </citation>
    <scope>NUCLEOTIDE SEQUENCE [LARGE SCALE GENOMIC DNA]</scope>
    <source>
        <strain evidence="6 7">JCM 12520</strain>
    </source>
</reference>
<dbReference type="Pfam" id="PF04263">
    <property type="entry name" value="TPK_catalytic"/>
    <property type="match status" value="1"/>
</dbReference>
<dbReference type="InterPro" id="IPR007371">
    <property type="entry name" value="TPK_catalytic"/>
</dbReference>
<keyword evidence="3" id="KW-0418">Kinase</keyword>
<keyword evidence="1" id="KW-0808">Transferase</keyword>
<dbReference type="Gene3D" id="3.40.50.10240">
    <property type="entry name" value="Thiamin pyrophosphokinase, catalytic domain"/>
    <property type="match status" value="1"/>
</dbReference>
<evidence type="ECO:0000313" key="6">
    <source>
        <dbReference type="EMBL" id="MFB9755652.1"/>
    </source>
</evidence>
<sequence length="359" mass="38737">MEAKRVLSAVIIEGTVRSDRQTKRLLRSVAAGDIALLQHADLDEQAAVGLVAAGVKAVVNAAPTMTGSFPHEGPLELLRNGIPIFEIAAAEFDRVGDGRRVRIAEGMLVCEGRHIRCSAFGYDSWLAARRTAERSYRQTVLDFTDNTLRYAKEELDTLLTPLRMPPLDRPLAGEHALIVSRGRGHREDLSALREYIAAMQPALIGVDGGADALAAQGYLPDLIVGDMDSISDEALRCGAQLFVHAYADGHAPGMERIRALGLRATTVTAPGTSEDVALRIAYEGDAARLVVVGSHCGPVDFLQKGRKGMASTLLVRMLVGHKLVDARGAGLWMQPGYSPLARLQSLTEGGADEWTHQYR</sequence>
<dbReference type="SUPFAM" id="SSF63999">
    <property type="entry name" value="Thiamin pyrophosphokinase, catalytic domain"/>
    <property type="match status" value="1"/>
</dbReference>